<dbReference type="GO" id="GO:0015159">
    <property type="term" value="F:polysaccharide transmembrane transporter activity"/>
    <property type="evidence" value="ECO:0007669"/>
    <property type="project" value="InterPro"/>
</dbReference>
<keyword evidence="1 3" id="KW-0732">Signal</keyword>
<feature type="domain" description="Soluble ligand binding" evidence="5">
    <location>
        <begin position="233"/>
        <end position="278"/>
    </location>
</feature>
<feature type="domain" description="Soluble ligand binding" evidence="5">
    <location>
        <begin position="585"/>
        <end position="631"/>
    </location>
</feature>
<evidence type="ECO:0000313" key="7">
    <source>
        <dbReference type="Proteomes" id="UP000016584"/>
    </source>
</evidence>
<name>U2HQG6_9SPHI</name>
<feature type="domain" description="Polysaccharide export protein N-terminal" evidence="4">
    <location>
        <begin position="148"/>
        <end position="219"/>
    </location>
</feature>
<feature type="signal peptide" evidence="3">
    <location>
        <begin position="1"/>
        <end position="24"/>
    </location>
</feature>
<keyword evidence="2" id="KW-0472">Membrane</keyword>
<dbReference type="Proteomes" id="UP000016584">
    <property type="component" value="Unassembled WGS sequence"/>
</dbReference>
<proteinExistence type="predicted"/>
<gene>
    <name evidence="6" type="ORF">M472_02930</name>
</gene>
<evidence type="ECO:0000259" key="5">
    <source>
        <dbReference type="Pfam" id="PF10531"/>
    </source>
</evidence>
<accession>U2HQG6</accession>
<keyword evidence="2" id="KW-1133">Transmembrane helix</keyword>
<dbReference type="STRING" id="1346330.M472_02930"/>
<sequence length="832" mass="92305">MKYMYMKKFYFLVLVFFIAFRTQAQVDVKQIRVDQLSDKQIEQYMKQAEAMGYREEELPALAKAQGMAPVEIQKLQSRVALIKAGELQEKDGSINLTGRKVVGQSLSNKGGKDSLATKQDTVFKSKVFGDVLFRNKGVTFEPNLRMATPSSYVIGPDDQLLIDITGDNEASYKLSVSTEGNINVQYAGTIAVNGLSVEAARNKIAQRLSSTYPGIRSGRTQVSVNLGDIRSIRVTLTGAATKPGTYTLPSLATAFNALYAAGGPAENGTYRNIQVIRNNRVVSTIDVYDFLVNGMQNGNIRLEDQDIIHIPVYGNRVEVLGEVKRPTVFEGKEGESLQDLMRYAGGFSENAYTSKVKVFQKTDKERRITDVYADQFATYKIKNGDSFMVETLLDRFENRVTVLGAVFRPGAYGLEEGMSLRDVLQSAQGVREDAFLERGIINRLKADNTLEIVNFNLRQILSGDAPDILLRREDQIEISSIFDLRDEYKFIVQGQVRLPGDFPFAENTTISDMIQKAGGLTEEAKNARIEIARRIRNRDAQDSISAQTILVNIYNGVLDQPDIKLRPYDVVTVLGDANYRSQRQVKIEGEVMFPGIYTISREDERISDLIERAGGLTVHAYVEGASLRRTGSSKVKEEARKVREEQLKARGKEMDENSFESELLDADPRGMMGQKEKTLAKASENGATITSLEFNDLVGIELEKILKKPGAAGDLLLLDGDVITVPKELQTVRVVGEVLHPNNVVFKKGQSLRYYVNQAGGYSSEALKRKVFVQYANGSVKGTSGRNPDIKPGAEIIVPKRAPRERLTAQSWIGLGTGIASMAAIIVSLIRR</sequence>
<feature type="chain" id="PRO_5004627465" description="Capsule polysaccharide transporter" evidence="3">
    <location>
        <begin position="25"/>
        <end position="832"/>
    </location>
</feature>
<dbReference type="Gene3D" id="3.10.560.10">
    <property type="entry name" value="Outer membrane lipoprotein wza domain like"/>
    <property type="match status" value="6"/>
</dbReference>
<dbReference type="Gene3D" id="3.30.1950.10">
    <property type="entry name" value="wza like domain"/>
    <property type="match status" value="1"/>
</dbReference>
<dbReference type="InterPro" id="IPR019554">
    <property type="entry name" value="Soluble_ligand-bd"/>
</dbReference>
<feature type="transmembrane region" description="Helical" evidence="2">
    <location>
        <begin position="811"/>
        <end position="830"/>
    </location>
</feature>
<dbReference type="Pfam" id="PF10531">
    <property type="entry name" value="SLBB"/>
    <property type="match status" value="6"/>
</dbReference>
<dbReference type="eggNOG" id="COG1596">
    <property type="taxonomic scope" value="Bacteria"/>
</dbReference>
<comment type="caution">
    <text evidence="6">The sequence shown here is derived from an EMBL/GenBank/DDBJ whole genome shotgun (WGS) entry which is preliminary data.</text>
</comment>
<dbReference type="PANTHER" id="PTHR33619">
    <property type="entry name" value="POLYSACCHARIDE EXPORT PROTEIN GFCE-RELATED"/>
    <property type="match status" value="1"/>
</dbReference>
<protein>
    <recommendedName>
        <fullName evidence="8">Capsule polysaccharide transporter</fullName>
    </recommendedName>
</protein>
<keyword evidence="7" id="KW-1185">Reference proteome</keyword>
<dbReference type="InterPro" id="IPR003715">
    <property type="entry name" value="Poly_export_N"/>
</dbReference>
<evidence type="ECO:0008006" key="8">
    <source>
        <dbReference type="Google" id="ProtNLM"/>
    </source>
</evidence>
<feature type="domain" description="Soluble ligand binding" evidence="5">
    <location>
        <begin position="732"/>
        <end position="774"/>
    </location>
</feature>
<evidence type="ECO:0000256" key="1">
    <source>
        <dbReference type="ARBA" id="ARBA00022729"/>
    </source>
</evidence>
<organism evidence="6 7">
    <name type="scientific">Sphingobacterium paucimobilis HER1398</name>
    <dbReference type="NCBI Taxonomy" id="1346330"/>
    <lineage>
        <taxon>Bacteria</taxon>
        <taxon>Pseudomonadati</taxon>
        <taxon>Bacteroidota</taxon>
        <taxon>Sphingobacteriia</taxon>
        <taxon>Sphingobacteriales</taxon>
        <taxon>Sphingobacteriaceae</taxon>
        <taxon>Sphingobacterium</taxon>
    </lineage>
</organism>
<feature type="domain" description="Soluble ligand binding" evidence="5">
    <location>
        <begin position="399"/>
        <end position="444"/>
    </location>
</feature>
<feature type="domain" description="Soluble ligand binding" evidence="5">
    <location>
        <begin position="317"/>
        <end position="361"/>
    </location>
</feature>
<dbReference type="InterPro" id="IPR049712">
    <property type="entry name" value="Poly_export"/>
</dbReference>
<evidence type="ECO:0000313" key="6">
    <source>
        <dbReference type="EMBL" id="ERJ57712.1"/>
    </source>
</evidence>
<dbReference type="EMBL" id="ATDL01000021">
    <property type="protein sequence ID" value="ERJ57712.1"/>
    <property type="molecule type" value="Genomic_DNA"/>
</dbReference>
<evidence type="ECO:0000256" key="3">
    <source>
        <dbReference type="SAM" id="SignalP"/>
    </source>
</evidence>
<keyword evidence="2" id="KW-0812">Transmembrane</keyword>
<reference evidence="6 7" key="1">
    <citation type="journal article" date="2013" name="Genome Announc.">
        <title>The Draft Genome Sequence of Sphingomonas paucimobilis Strain HER1398 (Proteobacteria), Host to the Giant PAU Phage, Indicates That It Is a Member of the Genus Sphingobacterium (Bacteroidetes).</title>
        <authorList>
            <person name="White R.A.III."/>
            <person name="Suttle C.A."/>
        </authorList>
    </citation>
    <scope>NUCLEOTIDE SEQUENCE [LARGE SCALE GENOMIC DNA]</scope>
    <source>
        <strain evidence="6 7">HER1398</strain>
    </source>
</reference>
<evidence type="ECO:0000259" key="4">
    <source>
        <dbReference type="Pfam" id="PF02563"/>
    </source>
</evidence>
<dbReference type="AlphaFoldDB" id="U2HQG6"/>
<dbReference type="PATRIC" id="fig|1346330.5.peg.3682"/>
<evidence type="ECO:0000256" key="2">
    <source>
        <dbReference type="SAM" id="Phobius"/>
    </source>
</evidence>
<dbReference type="Pfam" id="PF02563">
    <property type="entry name" value="Poly_export"/>
    <property type="match status" value="1"/>
</dbReference>
<feature type="domain" description="Soluble ligand binding" evidence="5">
    <location>
        <begin position="492"/>
        <end position="537"/>
    </location>
</feature>
<dbReference type="PANTHER" id="PTHR33619:SF3">
    <property type="entry name" value="POLYSACCHARIDE EXPORT PROTEIN GFCE-RELATED"/>
    <property type="match status" value="1"/>
</dbReference>